<reference evidence="7 8" key="1">
    <citation type="submission" date="2022-04" db="EMBL/GenBank/DDBJ databases">
        <authorList>
            <person name="Ye Y.-Q."/>
            <person name="Du Z.-J."/>
        </authorList>
    </citation>
    <scope>NUCLEOTIDE SEQUENCE [LARGE SCALE GENOMIC DNA]</scope>
    <source>
        <strain evidence="7 8">A6E488</strain>
    </source>
</reference>
<dbReference type="InterPro" id="IPR007829">
    <property type="entry name" value="TM2"/>
</dbReference>
<keyword evidence="3 5" id="KW-1133">Transmembrane helix</keyword>
<organism evidence="7 8">
    <name type="scientific">Microbaculum marinisediminis</name>
    <dbReference type="NCBI Taxonomy" id="2931392"/>
    <lineage>
        <taxon>Bacteria</taxon>
        <taxon>Pseudomonadati</taxon>
        <taxon>Pseudomonadota</taxon>
        <taxon>Alphaproteobacteria</taxon>
        <taxon>Hyphomicrobiales</taxon>
        <taxon>Tepidamorphaceae</taxon>
        <taxon>Microbaculum</taxon>
    </lineage>
</organism>
<feature type="domain" description="TM2" evidence="6">
    <location>
        <begin position="17"/>
        <end position="66"/>
    </location>
</feature>
<evidence type="ECO:0000256" key="4">
    <source>
        <dbReference type="ARBA" id="ARBA00023136"/>
    </source>
</evidence>
<feature type="transmembrane region" description="Helical" evidence="5">
    <location>
        <begin position="21"/>
        <end position="39"/>
    </location>
</feature>
<evidence type="ECO:0000256" key="1">
    <source>
        <dbReference type="ARBA" id="ARBA00004141"/>
    </source>
</evidence>
<evidence type="ECO:0000259" key="6">
    <source>
        <dbReference type="Pfam" id="PF05154"/>
    </source>
</evidence>
<evidence type="ECO:0000256" key="2">
    <source>
        <dbReference type="ARBA" id="ARBA00022692"/>
    </source>
</evidence>
<evidence type="ECO:0000313" key="8">
    <source>
        <dbReference type="Proteomes" id="UP001320898"/>
    </source>
</evidence>
<accession>A0AAW5QY97</accession>
<evidence type="ECO:0000256" key="5">
    <source>
        <dbReference type="SAM" id="Phobius"/>
    </source>
</evidence>
<comment type="caution">
    <text evidence="7">The sequence shown here is derived from an EMBL/GenBank/DDBJ whole genome shotgun (WGS) entry which is preliminary data.</text>
</comment>
<gene>
    <name evidence="7" type="ORF">MUB46_09615</name>
</gene>
<dbReference type="Pfam" id="PF05154">
    <property type="entry name" value="TM2"/>
    <property type="match status" value="1"/>
</dbReference>
<evidence type="ECO:0000313" key="7">
    <source>
        <dbReference type="EMBL" id="MCT8972112.1"/>
    </source>
</evidence>
<proteinExistence type="predicted"/>
<keyword evidence="8" id="KW-1185">Reference proteome</keyword>
<dbReference type="RefSeq" id="WP_261615689.1">
    <property type="nucleotide sequence ID" value="NZ_JALIDZ010000004.1"/>
</dbReference>
<feature type="transmembrane region" description="Helical" evidence="5">
    <location>
        <begin position="51"/>
        <end position="78"/>
    </location>
</feature>
<dbReference type="GO" id="GO:0016020">
    <property type="term" value="C:membrane"/>
    <property type="evidence" value="ECO:0007669"/>
    <property type="project" value="UniProtKB-SubCell"/>
</dbReference>
<dbReference type="Proteomes" id="UP001320898">
    <property type="component" value="Unassembled WGS sequence"/>
</dbReference>
<dbReference type="AlphaFoldDB" id="A0AAW5QY97"/>
<dbReference type="EMBL" id="JALIDZ010000004">
    <property type="protein sequence ID" value="MCT8972112.1"/>
    <property type="molecule type" value="Genomic_DNA"/>
</dbReference>
<protein>
    <submittedName>
        <fullName evidence="7">TM2 domain-containing protein</fullName>
    </submittedName>
</protein>
<sequence>MTDTSQSRQMMEYDALSKSAVLAYILWFFLGFLGAHRLYSARVLSGILQFLLWGLGWLTMWILIGWAFWALWALWWVIDAVLIPGWIRDYNLSVARRISTRAS</sequence>
<evidence type="ECO:0000256" key="3">
    <source>
        <dbReference type="ARBA" id="ARBA00022989"/>
    </source>
</evidence>
<keyword evidence="2 5" id="KW-0812">Transmembrane</keyword>
<name>A0AAW5QY97_9HYPH</name>
<comment type="subcellular location">
    <subcellularLocation>
        <location evidence="1">Membrane</location>
        <topology evidence="1">Multi-pass membrane protein</topology>
    </subcellularLocation>
</comment>
<keyword evidence="4 5" id="KW-0472">Membrane</keyword>